<evidence type="ECO:0000313" key="2">
    <source>
        <dbReference type="Proteomes" id="UP001139521"/>
    </source>
</evidence>
<evidence type="ECO:0000313" key="1">
    <source>
        <dbReference type="EMBL" id="MCL6217826.1"/>
    </source>
</evidence>
<name>A0A9X1ZWW3_9FLAO</name>
<dbReference type="AlphaFoldDB" id="A0A9X1ZWW3"/>
<protein>
    <submittedName>
        <fullName evidence="1">Uncharacterized protein</fullName>
    </submittedName>
</protein>
<proteinExistence type="predicted"/>
<sequence length="196" mass="21171">MNIITTNRAFLALFFIVTNFALSFAQVGIGTASPDNSSILDIESSTGGVLVPRMTTAARNRISSPATGLLIYDTTRKCLSQQVGPSNDPDWVCISGNVVRFFYLPSLNIDTSSKGNRRTIDLYKAYKDQFSSPLVSSPGASGIPYFESASDLEYYVTDYDTSVLSKLSINSNGVLTYDVIGDATACSFINVVLVVK</sequence>
<comment type="caution">
    <text evidence="1">The sequence shown here is derived from an EMBL/GenBank/DDBJ whole genome shotgun (WGS) entry which is preliminary data.</text>
</comment>
<dbReference type="RefSeq" id="WP_249600802.1">
    <property type="nucleotide sequence ID" value="NZ_JAKHSK010000006.1"/>
</dbReference>
<gene>
    <name evidence="1" type="ORF">L1967_05900</name>
</gene>
<dbReference type="Proteomes" id="UP001139521">
    <property type="component" value="Unassembled WGS sequence"/>
</dbReference>
<reference evidence="1" key="1">
    <citation type="submission" date="2022-01" db="EMBL/GenBank/DDBJ databases">
        <title>Genome sequencing of Zunongwangia sp. M21534 genome.</title>
        <authorList>
            <person name="Chen Y."/>
            <person name="Dong C."/>
            <person name="Shao Z."/>
        </authorList>
    </citation>
    <scope>NUCLEOTIDE SEQUENCE</scope>
    <source>
        <strain evidence="1">MCCC M21534</strain>
    </source>
</reference>
<dbReference type="EMBL" id="JAKHSK010000006">
    <property type="protein sequence ID" value="MCL6217826.1"/>
    <property type="molecule type" value="Genomic_DNA"/>
</dbReference>
<accession>A0A9X1ZWW3</accession>
<keyword evidence="2" id="KW-1185">Reference proteome</keyword>
<organism evidence="1 2">
    <name type="scientific">Zunongwangia pacifica</name>
    <dbReference type="NCBI Taxonomy" id="2911062"/>
    <lineage>
        <taxon>Bacteria</taxon>
        <taxon>Pseudomonadati</taxon>
        <taxon>Bacteroidota</taxon>
        <taxon>Flavobacteriia</taxon>
        <taxon>Flavobacteriales</taxon>
        <taxon>Flavobacteriaceae</taxon>
        <taxon>Zunongwangia</taxon>
    </lineage>
</organism>